<evidence type="ECO:0000313" key="1">
    <source>
        <dbReference type="EMBL" id="STD55917.1"/>
    </source>
</evidence>
<accession>A0A376GAW5</accession>
<reference evidence="1 2" key="1">
    <citation type="submission" date="2018-06" db="EMBL/GenBank/DDBJ databases">
        <authorList>
            <consortium name="Pathogen Informatics"/>
            <person name="Doyle S."/>
        </authorList>
    </citation>
    <scope>NUCLEOTIDE SEQUENCE [LARGE SCALE GENOMIC DNA]</scope>
    <source>
        <strain evidence="1 2">NCTC13456</strain>
    </source>
</reference>
<dbReference type="Proteomes" id="UP000254737">
    <property type="component" value="Unassembled WGS sequence"/>
</dbReference>
<dbReference type="AlphaFoldDB" id="A0A376GAW5"/>
<name>A0A376GAW5_9FLAO</name>
<dbReference type="EMBL" id="UFXS01000001">
    <property type="protein sequence ID" value="STD55917.1"/>
    <property type="molecule type" value="Genomic_DNA"/>
</dbReference>
<proteinExistence type="predicted"/>
<organism evidence="1 2">
    <name type="scientific">Empedobacter falsenii</name>
    <dbReference type="NCBI Taxonomy" id="343874"/>
    <lineage>
        <taxon>Bacteria</taxon>
        <taxon>Pseudomonadati</taxon>
        <taxon>Bacteroidota</taxon>
        <taxon>Flavobacteriia</taxon>
        <taxon>Flavobacteriales</taxon>
        <taxon>Weeksellaceae</taxon>
        <taxon>Empedobacter</taxon>
    </lineage>
</organism>
<gene>
    <name evidence="1" type="ORF">NCTC13456_01897</name>
</gene>
<evidence type="ECO:0000313" key="2">
    <source>
        <dbReference type="Proteomes" id="UP000254737"/>
    </source>
</evidence>
<sequence length="119" mass="13717">MDKENNSIDLIFKQNNNVYIERVDEANLDAENYLVDALNNWGYWKIVKNKEEADFIIEFSLRKRIMGDRTTKAVLKTLSGKVYKESKNYTASPTAFSGYNGSRASVQKLVNGFFVQTFK</sequence>
<dbReference type="RefSeq" id="WP_115000164.1">
    <property type="nucleotide sequence ID" value="NZ_UFXS01000001.1"/>
</dbReference>
<protein>
    <submittedName>
        <fullName evidence="1">Uncharacterized protein</fullName>
    </submittedName>
</protein>